<feature type="transmembrane region" description="Helical" evidence="7">
    <location>
        <begin position="97"/>
        <end position="116"/>
    </location>
</feature>
<sequence length="136" mass="14792">MSRSASESPPPPKLVAIKDLPIYKAESVPAVRAARPVDTIGRPATVGEEIFGNFRLVALQLRDFVSEKLGIVNSSLAPIRDAANATEQFILDEQRKVLPRAVAISMGGMAGFVAAMRKGGRMRRTFYPLVKFVNPL</sequence>
<evidence type="ECO:0000313" key="8">
    <source>
        <dbReference type="EMBL" id="KAL3068526.1"/>
    </source>
</evidence>
<protein>
    <recommendedName>
        <fullName evidence="7">MICOS complex subunit</fullName>
    </recommendedName>
</protein>
<proteinExistence type="inferred from homology"/>
<dbReference type="Pfam" id="PF09769">
    <property type="entry name" value="ApoO"/>
    <property type="match status" value="1"/>
</dbReference>
<evidence type="ECO:0000313" key="9">
    <source>
        <dbReference type="Proteomes" id="UP001620626"/>
    </source>
</evidence>
<comment type="similarity">
    <text evidence="2">Belongs to the apolipoprotein O/MICOS complex subunit Mic27 family.</text>
</comment>
<reference evidence="8 9" key="1">
    <citation type="submission" date="2024-10" db="EMBL/GenBank/DDBJ databases">
        <authorList>
            <person name="Kim D."/>
        </authorList>
    </citation>
    <scope>NUCLEOTIDE SEQUENCE [LARGE SCALE GENOMIC DNA]</scope>
    <source>
        <strain evidence="8">BH-2024</strain>
    </source>
</reference>
<evidence type="ECO:0000256" key="3">
    <source>
        <dbReference type="ARBA" id="ARBA00022692"/>
    </source>
</evidence>
<comment type="caution">
    <text evidence="8">The sequence shown here is derived from an EMBL/GenBank/DDBJ whole genome shotgun (WGS) entry which is preliminary data.</text>
</comment>
<comment type="subcellular location">
    <subcellularLocation>
        <location evidence="7">Mitochondrion inner membrane</location>
    </subcellularLocation>
    <subcellularLocation>
        <location evidence="1">Mitochondrion membrane</location>
    </subcellularLocation>
</comment>
<evidence type="ECO:0000256" key="5">
    <source>
        <dbReference type="ARBA" id="ARBA00023128"/>
    </source>
</evidence>
<keyword evidence="9" id="KW-1185">Reference proteome</keyword>
<keyword evidence="4 7" id="KW-1133">Transmembrane helix</keyword>
<comment type="subunit">
    <text evidence="7">Component of the mitochondrial contact site and cristae organizing system (MICOS) complex.</text>
</comment>
<evidence type="ECO:0000256" key="2">
    <source>
        <dbReference type="ARBA" id="ARBA00010904"/>
    </source>
</evidence>
<name>A0ABD2HQ91_9BILA</name>
<dbReference type="GO" id="GO:0061617">
    <property type="term" value="C:MICOS complex"/>
    <property type="evidence" value="ECO:0007669"/>
    <property type="project" value="UniProtKB-UniRule"/>
</dbReference>
<dbReference type="InterPro" id="IPR033182">
    <property type="entry name" value="MIC26/MIC27_animal"/>
</dbReference>
<comment type="function">
    <text evidence="7">Component of the MICOS complex, a large protein complex of the mitochondrial inner membrane that plays crucial roles in the maintenance of crista junctions, inner membrane architecture, and formation of contact sites to the outer membrane.</text>
</comment>
<keyword evidence="3 7" id="KW-0812">Transmembrane</keyword>
<dbReference type="InterPro" id="IPR019166">
    <property type="entry name" value="MIC26/MIC27"/>
</dbReference>
<evidence type="ECO:0000256" key="6">
    <source>
        <dbReference type="ARBA" id="ARBA00023136"/>
    </source>
</evidence>
<evidence type="ECO:0000256" key="4">
    <source>
        <dbReference type="ARBA" id="ARBA00022989"/>
    </source>
</evidence>
<organism evidence="8 9">
    <name type="scientific">Heterodera trifolii</name>
    <dbReference type="NCBI Taxonomy" id="157864"/>
    <lineage>
        <taxon>Eukaryota</taxon>
        <taxon>Metazoa</taxon>
        <taxon>Ecdysozoa</taxon>
        <taxon>Nematoda</taxon>
        <taxon>Chromadorea</taxon>
        <taxon>Rhabditida</taxon>
        <taxon>Tylenchina</taxon>
        <taxon>Tylenchomorpha</taxon>
        <taxon>Tylenchoidea</taxon>
        <taxon>Heteroderidae</taxon>
        <taxon>Heteroderinae</taxon>
        <taxon>Heterodera</taxon>
    </lineage>
</organism>
<keyword evidence="5 7" id="KW-0496">Mitochondrion</keyword>
<dbReference type="AlphaFoldDB" id="A0ABD2HQ91"/>
<evidence type="ECO:0000256" key="1">
    <source>
        <dbReference type="ARBA" id="ARBA00004325"/>
    </source>
</evidence>
<keyword evidence="7" id="KW-0999">Mitochondrion inner membrane</keyword>
<evidence type="ECO:0000256" key="7">
    <source>
        <dbReference type="RuleBase" id="RU363021"/>
    </source>
</evidence>
<gene>
    <name evidence="8" type="ORF">niasHT_030817</name>
</gene>
<dbReference type="Proteomes" id="UP001620626">
    <property type="component" value="Unassembled WGS sequence"/>
</dbReference>
<dbReference type="PANTHER" id="PTHR14564">
    <property type="entry name" value="MICOS COMPLEX SUBUNIT MIC26 / MIC27 FAMILY MEMBER"/>
    <property type="match status" value="1"/>
</dbReference>
<accession>A0ABD2HQ91</accession>
<dbReference type="EMBL" id="JBICBT010001408">
    <property type="protein sequence ID" value="KAL3068526.1"/>
    <property type="molecule type" value="Genomic_DNA"/>
</dbReference>
<keyword evidence="6 7" id="KW-0472">Membrane</keyword>